<proteinExistence type="predicted"/>
<dbReference type="InterPro" id="IPR001789">
    <property type="entry name" value="Sig_transdc_resp-reg_receiver"/>
</dbReference>
<evidence type="ECO:0000259" key="3">
    <source>
        <dbReference type="PROSITE" id="PS50110"/>
    </source>
</evidence>
<dbReference type="EMBL" id="JAROCF010000001">
    <property type="protein sequence ID" value="MDN4613286.1"/>
    <property type="molecule type" value="Genomic_DNA"/>
</dbReference>
<evidence type="ECO:0000256" key="1">
    <source>
        <dbReference type="ARBA" id="ARBA00023125"/>
    </source>
</evidence>
<keyword evidence="2" id="KW-0597">Phosphoprotein</keyword>
<sequence>MSDSPAQEGVSAPRQRTLSVVVADDDVFTASMVASALRALGFDAAQATTVEQAWQTIEASDPNAVVTDLDFGAGGSGAELLWRVHRELPWVGLVVLTSHLSPELAVGDASLPPSVVYLVKSQVRDASLLADAVQTAIAGGAHGASEPEGDVRTVTRAQAEVLRLVAAGASTRRIAAERGTSVRAAETLLARLYTAIGADADEQANPRVVATRLWQQGRVRIR</sequence>
<dbReference type="SUPFAM" id="SSF46894">
    <property type="entry name" value="C-terminal effector domain of the bipartite response regulators"/>
    <property type="match status" value="1"/>
</dbReference>
<dbReference type="CDD" id="cd00156">
    <property type="entry name" value="REC"/>
    <property type="match status" value="1"/>
</dbReference>
<comment type="caution">
    <text evidence="4">The sequence shown here is derived from an EMBL/GenBank/DDBJ whole genome shotgun (WGS) entry which is preliminary data.</text>
</comment>
<dbReference type="Gene3D" id="3.40.50.2300">
    <property type="match status" value="1"/>
</dbReference>
<keyword evidence="1" id="KW-0238">DNA-binding</keyword>
<dbReference type="PROSITE" id="PS50110">
    <property type="entry name" value="RESPONSE_REGULATORY"/>
    <property type="match status" value="1"/>
</dbReference>
<gene>
    <name evidence="4" type="ORF">P5G50_02370</name>
</gene>
<dbReference type="InterPro" id="IPR036388">
    <property type="entry name" value="WH-like_DNA-bd_sf"/>
</dbReference>
<organism evidence="4 5">
    <name type="scientific">Leifsonia williamsii</name>
    <dbReference type="NCBI Taxonomy" id="3035919"/>
    <lineage>
        <taxon>Bacteria</taxon>
        <taxon>Bacillati</taxon>
        <taxon>Actinomycetota</taxon>
        <taxon>Actinomycetes</taxon>
        <taxon>Micrococcales</taxon>
        <taxon>Microbacteriaceae</taxon>
        <taxon>Leifsonia</taxon>
    </lineage>
</organism>
<dbReference type="SUPFAM" id="SSF52172">
    <property type="entry name" value="CheY-like"/>
    <property type="match status" value="1"/>
</dbReference>
<dbReference type="Pfam" id="PF00072">
    <property type="entry name" value="Response_reg"/>
    <property type="match status" value="1"/>
</dbReference>
<keyword evidence="5" id="KW-1185">Reference proteome</keyword>
<evidence type="ECO:0000256" key="2">
    <source>
        <dbReference type="PROSITE-ProRule" id="PRU00169"/>
    </source>
</evidence>
<dbReference type="InterPro" id="IPR016032">
    <property type="entry name" value="Sig_transdc_resp-reg_C-effctor"/>
</dbReference>
<accession>A0ABT8K765</accession>
<dbReference type="Gene3D" id="1.10.10.10">
    <property type="entry name" value="Winged helix-like DNA-binding domain superfamily/Winged helix DNA-binding domain"/>
    <property type="match status" value="1"/>
</dbReference>
<name>A0ABT8K765_9MICO</name>
<dbReference type="InterPro" id="IPR039420">
    <property type="entry name" value="WalR-like"/>
</dbReference>
<feature type="domain" description="Response regulatory" evidence="3">
    <location>
        <begin position="19"/>
        <end position="137"/>
    </location>
</feature>
<protein>
    <submittedName>
        <fullName evidence="4">Response regulator</fullName>
    </submittedName>
</protein>
<dbReference type="RefSeq" id="WP_301212809.1">
    <property type="nucleotide sequence ID" value="NZ_JAROCF010000001.1"/>
</dbReference>
<dbReference type="InterPro" id="IPR000792">
    <property type="entry name" value="Tscrpt_reg_LuxR_C"/>
</dbReference>
<evidence type="ECO:0000313" key="5">
    <source>
        <dbReference type="Proteomes" id="UP001174208"/>
    </source>
</evidence>
<feature type="modified residue" description="4-aspartylphosphate" evidence="2">
    <location>
        <position position="68"/>
    </location>
</feature>
<dbReference type="PANTHER" id="PTHR43214">
    <property type="entry name" value="TWO-COMPONENT RESPONSE REGULATOR"/>
    <property type="match status" value="1"/>
</dbReference>
<evidence type="ECO:0000313" key="4">
    <source>
        <dbReference type="EMBL" id="MDN4613286.1"/>
    </source>
</evidence>
<dbReference type="SMART" id="SM00421">
    <property type="entry name" value="HTH_LUXR"/>
    <property type="match status" value="1"/>
</dbReference>
<reference evidence="4" key="1">
    <citation type="submission" date="2023-06" db="EMBL/GenBank/DDBJ databases">
        <title>MT1 and MT2 Draft Genomes of Novel Species.</title>
        <authorList>
            <person name="Venkateswaran K."/>
        </authorList>
    </citation>
    <scope>NUCLEOTIDE SEQUENCE</scope>
    <source>
        <strain evidence="4">F6_8S_P_1B</strain>
    </source>
</reference>
<dbReference type="Proteomes" id="UP001174208">
    <property type="component" value="Unassembled WGS sequence"/>
</dbReference>
<dbReference type="InterPro" id="IPR011006">
    <property type="entry name" value="CheY-like_superfamily"/>
</dbReference>